<dbReference type="InterPro" id="IPR051315">
    <property type="entry name" value="Bact_Chemotaxis_CheA"/>
</dbReference>
<comment type="catalytic activity">
    <reaction evidence="1">
        <text>ATP + protein L-histidine = ADP + protein N-phospho-L-histidine.</text>
        <dbReference type="EC" id="2.7.13.3"/>
    </reaction>
</comment>
<dbReference type="Gene3D" id="2.30.30.40">
    <property type="entry name" value="SH3 Domains"/>
    <property type="match status" value="1"/>
</dbReference>
<dbReference type="Pfam" id="PF01584">
    <property type="entry name" value="CheW"/>
    <property type="match status" value="1"/>
</dbReference>
<dbReference type="GO" id="GO:0000155">
    <property type="term" value="F:phosphorelay sensor kinase activity"/>
    <property type="evidence" value="ECO:0007669"/>
    <property type="project" value="InterPro"/>
</dbReference>
<keyword evidence="17" id="KW-1185">Reference proteome</keyword>
<dbReference type="Pfam" id="PF02895">
    <property type="entry name" value="H-kinase_dim"/>
    <property type="match status" value="1"/>
</dbReference>
<evidence type="ECO:0000256" key="4">
    <source>
        <dbReference type="ARBA" id="ARBA00022500"/>
    </source>
</evidence>
<dbReference type="PANTHER" id="PTHR43395">
    <property type="entry name" value="SENSOR HISTIDINE KINASE CHEA"/>
    <property type="match status" value="1"/>
</dbReference>
<protein>
    <recommendedName>
        <fullName evidence="3">Chemotaxis protein CheA</fullName>
        <ecNumber evidence="2">2.7.13.3</ecNumber>
    </recommendedName>
</protein>
<evidence type="ECO:0000256" key="6">
    <source>
        <dbReference type="ARBA" id="ARBA00022679"/>
    </source>
</evidence>
<dbReference type="SUPFAM" id="SSF55052">
    <property type="entry name" value="CheY-binding domain of CheA"/>
    <property type="match status" value="1"/>
</dbReference>
<accession>A0A1I2NJ51</accession>
<dbReference type="EMBL" id="FOOY01000003">
    <property type="protein sequence ID" value="SFG01331.1"/>
    <property type="molecule type" value="Genomic_DNA"/>
</dbReference>
<feature type="domain" description="HPt" evidence="15">
    <location>
        <begin position="1"/>
        <end position="103"/>
    </location>
</feature>
<evidence type="ECO:0000256" key="2">
    <source>
        <dbReference type="ARBA" id="ARBA00012438"/>
    </source>
</evidence>
<dbReference type="InterPro" id="IPR002545">
    <property type="entry name" value="CheW-lke_dom"/>
</dbReference>
<dbReference type="GO" id="GO:0006935">
    <property type="term" value="P:chemotaxis"/>
    <property type="evidence" value="ECO:0007669"/>
    <property type="project" value="UniProtKB-KW"/>
</dbReference>
<evidence type="ECO:0000256" key="11">
    <source>
        <dbReference type="PROSITE-ProRule" id="PRU00110"/>
    </source>
</evidence>
<name>A0A1I2NJ51_9BACL</name>
<dbReference type="InterPro" id="IPR005467">
    <property type="entry name" value="His_kinase_dom"/>
</dbReference>
<evidence type="ECO:0000259" key="15">
    <source>
        <dbReference type="PROSITE" id="PS50894"/>
    </source>
</evidence>
<dbReference type="FunFam" id="3.30.565.10:FF:000016">
    <property type="entry name" value="Chemotaxis protein CheA, putative"/>
    <property type="match status" value="1"/>
</dbReference>
<evidence type="ECO:0000259" key="14">
    <source>
        <dbReference type="PROSITE" id="PS50851"/>
    </source>
</evidence>
<dbReference type="InterPro" id="IPR037052">
    <property type="entry name" value="CheA-like_P2_sf"/>
</dbReference>
<dbReference type="InterPro" id="IPR036097">
    <property type="entry name" value="HisK_dim/P_sf"/>
</dbReference>
<dbReference type="OrthoDB" id="9803176at2"/>
<dbReference type="GO" id="GO:0005524">
    <property type="term" value="F:ATP binding"/>
    <property type="evidence" value="ECO:0007669"/>
    <property type="project" value="UniProtKB-KW"/>
</dbReference>
<dbReference type="AlphaFoldDB" id="A0A1I2NJ51"/>
<dbReference type="Gene3D" id="1.20.120.160">
    <property type="entry name" value="HPT domain"/>
    <property type="match status" value="1"/>
</dbReference>
<dbReference type="InterPro" id="IPR004105">
    <property type="entry name" value="CheA-like_dim"/>
</dbReference>
<dbReference type="GO" id="GO:0005737">
    <property type="term" value="C:cytoplasm"/>
    <property type="evidence" value="ECO:0007669"/>
    <property type="project" value="InterPro"/>
</dbReference>
<dbReference type="Gene3D" id="1.10.287.560">
    <property type="entry name" value="Histidine kinase CheA-like, homodimeric domain"/>
    <property type="match status" value="1"/>
</dbReference>
<dbReference type="STRING" id="269670.SAMN02982927_00405"/>
<evidence type="ECO:0000256" key="3">
    <source>
        <dbReference type="ARBA" id="ARBA00021495"/>
    </source>
</evidence>
<dbReference type="PROSITE" id="PS50894">
    <property type="entry name" value="HPT"/>
    <property type="match status" value="1"/>
</dbReference>
<dbReference type="SMART" id="SM00260">
    <property type="entry name" value="CheW"/>
    <property type="match status" value="1"/>
</dbReference>
<keyword evidence="5 11" id="KW-0597">Phosphoprotein</keyword>
<dbReference type="InterPro" id="IPR003594">
    <property type="entry name" value="HATPase_dom"/>
</dbReference>
<dbReference type="InterPro" id="IPR010808">
    <property type="entry name" value="CheA_P2-bd"/>
</dbReference>
<evidence type="ECO:0000313" key="16">
    <source>
        <dbReference type="EMBL" id="SFG01331.1"/>
    </source>
</evidence>
<dbReference type="Pfam" id="PF07194">
    <property type="entry name" value="P2"/>
    <property type="match status" value="1"/>
</dbReference>
<dbReference type="InterPro" id="IPR036890">
    <property type="entry name" value="HATPase_C_sf"/>
</dbReference>
<evidence type="ECO:0000256" key="8">
    <source>
        <dbReference type="ARBA" id="ARBA00022777"/>
    </source>
</evidence>
<dbReference type="InterPro" id="IPR004358">
    <property type="entry name" value="Sig_transdc_His_kin-like_C"/>
</dbReference>
<dbReference type="PROSITE" id="PS50109">
    <property type="entry name" value="HIS_KIN"/>
    <property type="match status" value="1"/>
</dbReference>
<proteinExistence type="predicted"/>
<evidence type="ECO:0000256" key="1">
    <source>
        <dbReference type="ARBA" id="ARBA00000085"/>
    </source>
</evidence>
<keyword evidence="10" id="KW-0902">Two-component regulatory system</keyword>
<organism evidence="16 17">
    <name type="scientific">Sporolactobacillus nakayamae</name>
    <dbReference type="NCBI Taxonomy" id="269670"/>
    <lineage>
        <taxon>Bacteria</taxon>
        <taxon>Bacillati</taxon>
        <taxon>Bacillota</taxon>
        <taxon>Bacilli</taxon>
        <taxon>Bacillales</taxon>
        <taxon>Sporolactobacillaceae</taxon>
        <taxon>Sporolactobacillus</taxon>
    </lineage>
</organism>
<gene>
    <name evidence="16" type="ORF">SAMN02982927_00405</name>
</gene>
<keyword evidence="7" id="KW-0547">Nucleotide-binding</keyword>
<dbReference type="CDD" id="cd00731">
    <property type="entry name" value="CheA_reg"/>
    <property type="match status" value="1"/>
</dbReference>
<keyword evidence="4" id="KW-0145">Chemotaxis</keyword>
<keyword evidence="8 16" id="KW-0418">Kinase</keyword>
<dbReference type="InterPro" id="IPR008207">
    <property type="entry name" value="Sig_transdc_His_kin_Hpt_dom"/>
</dbReference>
<dbReference type="SUPFAM" id="SSF47384">
    <property type="entry name" value="Homodimeric domain of signal transducing histidine kinase"/>
    <property type="match status" value="1"/>
</dbReference>
<keyword evidence="9" id="KW-0067">ATP-binding</keyword>
<dbReference type="InterPro" id="IPR036061">
    <property type="entry name" value="CheW-like_dom_sf"/>
</dbReference>
<dbReference type="SUPFAM" id="SSF47226">
    <property type="entry name" value="Histidine-containing phosphotransfer domain, HPT domain"/>
    <property type="match status" value="1"/>
</dbReference>
<sequence length="694" mass="76947">MDMSQYLGVFLDEAREHLQNLNDKLMTLEQNAEDPELINSIFRSAHTLKGSSGQMGFQNMMELTHIMENVFDALRHQSIKVSSEMIDVLFEGLDHLEAMADTIEQNGSDVREVSGTIKKLQTLTTDGTPDNDAPSSDQKVTVSTVSEPVNTKAMELTDYEKEFISQAQSQKLHVFETVVNLNKDCVLKAARALMISNALEESGTIIGTRPSTEEIEKEAFDQQLVFLIATESENQEIQNKINQISEIENVTVSPINNLEENSPVVQRQQAQDIGPKKQAQKENEPSKPAAAHPAVTVAKTIRVNLDRIDQLLNLFEELIIDRGRLEKIASDIDNTDLKDTVGTIKRISNQLQETILNLRMEPIEQVFNRFPRMVRNLSKELNKKVNFVINGAETELDRTVIEELGDPLMHMIRNSMDHGIETPEVRKAKGKDPEGTLSLSAYYSGNHVIVEIVDDGAGINKEKVLAKAIEKNVVTKEAAQKLTDKDIYHLLFASGFSTADKISDISGRGVGLDVVESKIHSLSGSVEVDSERDKGSKFTVRLPLTLSIINALLVQCSKEIYAIPINSIAETALRRHIEVMSIHNRNVMQYHGQVVPIINLSDYLSITSAEKNNTNEVDQGSSVVMVNHGDKIVALVADKLLGYQDIVVKPLGNYLKNVSGFSGATILGDGKVALIIDCQAIITTQKKLFLKEQA</sequence>
<dbReference type="SMART" id="SM00387">
    <property type="entry name" value="HATPase_c"/>
    <property type="match status" value="1"/>
</dbReference>
<dbReference type="InterPro" id="IPR035891">
    <property type="entry name" value="CheY-binding_CheA"/>
</dbReference>
<dbReference type="SMART" id="SM01231">
    <property type="entry name" value="H-kinase_dim"/>
    <property type="match status" value="1"/>
</dbReference>
<dbReference type="SUPFAM" id="SSF50341">
    <property type="entry name" value="CheW-like"/>
    <property type="match status" value="1"/>
</dbReference>
<dbReference type="InterPro" id="IPR036641">
    <property type="entry name" value="HPT_dom_sf"/>
</dbReference>
<dbReference type="Pfam" id="PF02518">
    <property type="entry name" value="HATPase_c"/>
    <property type="match status" value="1"/>
</dbReference>
<dbReference type="InterPro" id="IPR037006">
    <property type="entry name" value="CheA-like_homodim_sf"/>
</dbReference>
<evidence type="ECO:0000256" key="7">
    <source>
        <dbReference type="ARBA" id="ARBA00022741"/>
    </source>
</evidence>
<feature type="domain" description="Histidine kinase" evidence="13">
    <location>
        <begin position="296"/>
        <end position="546"/>
    </location>
</feature>
<evidence type="ECO:0000256" key="12">
    <source>
        <dbReference type="SAM" id="MobiDB-lite"/>
    </source>
</evidence>
<feature type="modified residue" description="Phosphohistidine" evidence="11">
    <location>
        <position position="46"/>
    </location>
</feature>
<dbReference type="PRINTS" id="PR00344">
    <property type="entry name" value="BCTRLSENSOR"/>
</dbReference>
<feature type="compositionally biased region" description="Polar residues" evidence="12">
    <location>
        <begin position="262"/>
        <end position="271"/>
    </location>
</feature>
<keyword evidence="6" id="KW-0808">Transferase</keyword>
<reference evidence="17" key="1">
    <citation type="submission" date="2016-10" db="EMBL/GenBank/DDBJ databases">
        <authorList>
            <person name="Varghese N."/>
            <person name="Submissions S."/>
        </authorList>
    </citation>
    <scope>NUCLEOTIDE SEQUENCE [LARGE SCALE GENOMIC DNA]</scope>
    <source>
        <strain evidence="17">ATCC 700379</strain>
    </source>
</reference>
<dbReference type="PANTHER" id="PTHR43395:SF1">
    <property type="entry name" value="CHEMOTAXIS PROTEIN CHEA"/>
    <property type="match status" value="1"/>
</dbReference>
<evidence type="ECO:0000313" key="17">
    <source>
        <dbReference type="Proteomes" id="UP000198752"/>
    </source>
</evidence>
<dbReference type="CDD" id="cd00088">
    <property type="entry name" value="HPT"/>
    <property type="match status" value="1"/>
</dbReference>
<dbReference type="RefSeq" id="WP_093669524.1">
    <property type="nucleotide sequence ID" value="NZ_FOOY01000003.1"/>
</dbReference>
<dbReference type="PROSITE" id="PS50851">
    <property type="entry name" value="CHEW"/>
    <property type="match status" value="1"/>
</dbReference>
<feature type="region of interest" description="Disordered" evidence="12">
    <location>
        <begin position="262"/>
        <end position="292"/>
    </location>
</feature>
<dbReference type="Proteomes" id="UP000198752">
    <property type="component" value="Unassembled WGS sequence"/>
</dbReference>
<dbReference type="Gene3D" id="3.30.70.1110">
    <property type="entry name" value="Histidine kinase CheA-like, P2 response regulator-binding domain"/>
    <property type="match status" value="1"/>
</dbReference>
<evidence type="ECO:0000256" key="10">
    <source>
        <dbReference type="ARBA" id="ARBA00023012"/>
    </source>
</evidence>
<feature type="domain" description="CheW-like" evidence="14">
    <location>
        <begin position="548"/>
        <end position="687"/>
    </location>
</feature>
<dbReference type="Gene3D" id="3.30.565.10">
    <property type="entry name" value="Histidine kinase-like ATPase, C-terminal domain"/>
    <property type="match status" value="1"/>
</dbReference>
<dbReference type="CDD" id="cd16916">
    <property type="entry name" value="HATPase_CheA-like"/>
    <property type="match status" value="1"/>
</dbReference>
<dbReference type="SMART" id="SM00073">
    <property type="entry name" value="HPT"/>
    <property type="match status" value="1"/>
</dbReference>
<dbReference type="EC" id="2.7.13.3" evidence="2"/>
<dbReference type="SUPFAM" id="SSF55874">
    <property type="entry name" value="ATPase domain of HSP90 chaperone/DNA topoisomerase II/histidine kinase"/>
    <property type="match status" value="1"/>
</dbReference>
<evidence type="ECO:0000256" key="5">
    <source>
        <dbReference type="ARBA" id="ARBA00022553"/>
    </source>
</evidence>
<evidence type="ECO:0000259" key="13">
    <source>
        <dbReference type="PROSITE" id="PS50109"/>
    </source>
</evidence>
<dbReference type="Pfam" id="PF01627">
    <property type="entry name" value="Hpt"/>
    <property type="match status" value="1"/>
</dbReference>
<evidence type="ECO:0000256" key="9">
    <source>
        <dbReference type="ARBA" id="ARBA00022840"/>
    </source>
</evidence>